<name>A0A9W6MAP8_9ACTN</name>
<dbReference type="Proteomes" id="UP001143474">
    <property type="component" value="Unassembled WGS sequence"/>
</dbReference>
<dbReference type="RefSeq" id="WP_271216068.1">
    <property type="nucleotide sequence ID" value="NZ_BAAAVD010000006.1"/>
</dbReference>
<dbReference type="AlphaFoldDB" id="A0A9W6MAP8"/>
<proteinExistence type="predicted"/>
<sequence>MILVTGATGKVGRSLVSQLNDAGVAVRALARTPETADLPDGVEVAQGDLSTPDTLDKALDGVDSVFLVWPGLPAEFAPPVLDVVGGHARRLVYLSSHGVPDDDVERETDPITGFHTAVERAVQRTGLEWTFLRAGGFASNTLGWAAQIRADGVVRWPYGEAGRSLIHEQDIAAVAVRALTDDGHAGAKHHLTGPQTLTQVEQVRVIGEVIGRPLRWEEVAPEAARERMLAEGWPPAFVDGALDAWAGMVTRPEAVSPAVEEITGAPARTFREWVTDHAASFR</sequence>
<dbReference type="Gene3D" id="3.40.50.720">
    <property type="entry name" value="NAD(P)-binding Rossmann-like Domain"/>
    <property type="match status" value="1"/>
</dbReference>
<dbReference type="InterPro" id="IPR051604">
    <property type="entry name" value="Ergot_Alk_Oxidoreductase"/>
</dbReference>
<dbReference type="Gene3D" id="3.90.25.10">
    <property type="entry name" value="UDP-galactose 4-epimerase, domain 1"/>
    <property type="match status" value="1"/>
</dbReference>
<dbReference type="SUPFAM" id="SSF51735">
    <property type="entry name" value="NAD(P)-binding Rossmann-fold domains"/>
    <property type="match status" value="1"/>
</dbReference>
<reference evidence="2" key="2">
    <citation type="submission" date="2023-01" db="EMBL/GenBank/DDBJ databases">
        <authorList>
            <person name="Sun Q."/>
            <person name="Evtushenko L."/>
        </authorList>
    </citation>
    <scope>NUCLEOTIDE SEQUENCE</scope>
    <source>
        <strain evidence="2">VKM Ac-2007</strain>
    </source>
</reference>
<dbReference type="InterPro" id="IPR016040">
    <property type="entry name" value="NAD(P)-bd_dom"/>
</dbReference>
<feature type="domain" description="NAD(P)-binding" evidence="1">
    <location>
        <begin position="6"/>
        <end position="181"/>
    </location>
</feature>
<gene>
    <name evidence="2" type="ORF">GCM10017600_09440</name>
</gene>
<evidence type="ECO:0000313" key="2">
    <source>
        <dbReference type="EMBL" id="GLK07539.1"/>
    </source>
</evidence>
<evidence type="ECO:0000313" key="3">
    <source>
        <dbReference type="Proteomes" id="UP001143474"/>
    </source>
</evidence>
<dbReference type="EMBL" id="BSEV01000001">
    <property type="protein sequence ID" value="GLK07539.1"/>
    <property type="molecule type" value="Genomic_DNA"/>
</dbReference>
<organism evidence="2 3">
    <name type="scientific">Streptosporangium carneum</name>
    <dbReference type="NCBI Taxonomy" id="47481"/>
    <lineage>
        <taxon>Bacteria</taxon>
        <taxon>Bacillati</taxon>
        <taxon>Actinomycetota</taxon>
        <taxon>Actinomycetes</taxon>
        <taxon>Streptosporangiales</taxon>
        <taxon>Streptosporangiaceae</taxon>
        <taxon>Streptosporangium</taxon>
    </lineage>
</organism>
<keyword evidence="3" id="KW-1185">Reference proteome</keyword>
<reference evidence="2" key="1">
    <citation type="journal article" date="2014" name="Int. J. Syst. Evol. Microbiol.">
        <title>Complete genome sequence of Corynebacterium casei LMG S-19264T (=DSM 44701T), isolated from a smear-ripened cheese.</title>
        <authorList>
            <consortium name="US DOE Joint Genome Institute (JGI-PGF)"/>
            <person name="Walter F."/>
            <person name="Albersmeier A."/>
            <person name="Kalinowski J."/>
            <person name="Ruckert C."/>
        </authorList>
    </citation>
    <scope>NUCLEOTIDE SEQUENCE</scope>
    <source>
        <strain evidence="2">VKM Ac-2007</strain>
    </source>
</reference>
<accession>A0A9W6MAP8</accession>
<dbReference type="InterPro" id="IPR036291">
    <property type="entry name" value="NAD(P)-bd_dom_sf"/>
</dbReference>
<dbReference type="PANTHER" id="PTHR43162">
    <property type="match status" value="1"/>
</dbReference>
<dbReference type="Pfam" id="PF13460">
    <property type="entry name" value="NAD_binding_10"/>
    <property type="match status" value="1"/>
</dbReference>
<evidence type="ECO:0000259" key="1">
    <source>
        <dbReference type="Pfam" id="PF13460"/>
    </source>
</evidence>
<protein>
    <submittedName>
        <fullName evidence="2">Nucleotide-diphosphate-sugar epimerase</fullName>
    </submittedName>
</protein>
<dbReference type="PANTHER" id="PTHR43162:SF1">
    <property type="entry name" value="PRESTALK A DIFFERENTIATION PROTEIN A"/>
    <property type="match status" value="1"/>
</dbReference>
<comment type="caution">
    <text evidence="2">The sequence shown here is derived from an EMBL/GenBank/DDBJ whole genome shotgun (WGS) entry which is preliminary data.</text>
</comment>